<keyword evidence="3" id="KW-0808">Transferase</keyword>
<name>A0A0H2RYA8_9AGAM</name>
<dbReference type="GO" id="GO:0008270">
    <property type="term" value="F:zinc ion binding"/>
    <property type="evidence" value="ECO:0007669"/>
    <property type="project" value="UniProtKB-KW"/>
</dbReference>
<feature type="region of interest" description="Disordered" evidence="9">
    <location>
        <begin position="430"/>
        <end position="730"/>
    </location>
</feature>
<dbReference type="EMBL" id="KQ085909">
    <property type="protein sequence ID" value="KLO17060.1"/>
    <property type="molecule type" value="Genomic_DNA"/>
</dbReference>
<feature type="domain" description="PINIT" evidence="11">
    <location>
        <begin position="145"/>
        <end position="318"/>
    </location>
</feature>
<dbReference type="PANTHER" id="PTHR10782">
    <property type="entry name" value="ZINC FINGER MIZ DOMAIN-CONTAINING PROTEIN"/>
    <property type="match status" value="1"/>
</dbReference>
<dbReference type="STRING" id="27342.A0A0H2RYA8"/>
<evidence type="ECO:0000256" key="5">
    <source>
        <dbReference type="ARBA" id="ARBA00022771"/>
    </source>
</evidence>
<dbReference type="InterPro" id="IPR038654">
    <property type="entry name" value="PINIT_sf"/>
</dbReference>
<dbReference type="InterPro" id="IPR004181">
    <property type="entry name" value="Znf_MIZ"/>
</dbReference>
<comment type="pathway">
    <text evidence="1">Protein modification; protein sumoylation.</text>
</comment>
<feature type="compositionally biased region" description="Acidic residues" evidence="9">
    <location>
        <begin position="430"/>
        <end position="439"/>
    </location>
</feature>
<evidence type="ECO:0000256" key="7">
    <source>
        <dbReference type="ARBA" id="ARBA00022833"/>
    </source>
</evidence>
<feature type="compositionally biased region" description="Acidic residues" evidence="9">
    <location>
        <begin position="501"/>
        <end position="510"/>
    </location>
</feature>
<evidence type="ECO:0000256" key="9">
    <source>
        <dbReference type="SAM" id="MobiDB-lite"/>
    </source>
</evidence>
<dbReference type="AlphaFoldDB" id="A0A0H2RYA8"/>
<comment type="similarity">
    <text evidence="2">Belongs to the PIAS family.</text>
</comment>
<protein>
    <recommendedName>
        <fullName evidence="14">PINIT domain-containing protein</fullName>
    </recommendedName>
</protein>
<accession>A0A0H2RYA8</accession>
<feature type="compositionally biased region" description="Low complexity" evidence="9">
    <location>
        <begin position="118"/>
        <end position="132"/>
    </location>
</feature>
<evidence type="ECO:0000259" key="11">
    <source>
        <dbReference type="PROSITE" id="PS51466"/>
    </source>
</evidence>
<sequence>MASSTQQEPWTDFDALRHGVKSHTVDRLKQIIQGISEENNVSLSKSGKKQDLIDRIVAELDKYHIRRLTEEWSRARAVLYQVKSTGSYTGSGTSLGASYTHSSAHGTMYTTPKTMANGTSLSGSSTSTSSIGRFDPYAPPRRAVPGPSTPAPPRTSNSIRFKPSPFLRIDQMVSIVQECPESTGNADRKTAFLQFTLNQDQIAKLQTPNTKYQLRLFCTTSTFYTPPSPNSFRTVNQPCPIEFPATCEVRINNVALTANLKGIKKKPGTAPPANITSDTRKIAGSPNRIDIVYVNSSQGPQPPPPKKYYLVVMLVEITTVDELVERLKKGKFRSYDDTKTKMAKASSDDDDIVMGKQKMTLKCPLSYTRIKLPCRSDKCVHPQCFEAFSWYSVMEQTTTWLCPVCEHVLNPEELIVDGYFAEILKKTPDSVEEVEVEPDGEWHTEDNKYGSPEWLVKHPPKGNVQKAPLPGSSRNYTPAVARNETTTSPARGAVQRKDDVVILDDSDDDEGLVKKELSPTDYPVSRDTSTSHIPRPAAAPAPTSAATVIDLTLDSDDEDPPPPPVTLAVKRAEKRKADESTNGRTDDPKRQRPADLPNRPARQETNGHLNGGGANVSLANPPSTSWNASSRSPNLPSSSHLPGQRPPPPNRPPSYERPPGLPVHDSYSRPRPVTDNYSYNGNPPYRASNGLPYNNMPPPPANDRRLPPLPAYNTNPYLPRGSGEQGARWP</sequence>
<feature type="compositionally biased region" description="Low complexity" evidence="9">
    <location>
        <begin position="629"/>
        <end position="643"/>
    </location>
</feature>
<dbReference type="Gene3D" id="3.30.40.10">
    <property type="entry name" value="Zinc/RING finger domain, C3HC4 (zinc finger)"/>
    <property type="match status" value="1"/>
</dbReference>
<dbReference type="InParanoid" id="A0A0H2RYA8"/>
<feature type="compositionally biased region" description="Basic and acidic residues" evidence="9">
    <location>
        <begin position="575"/>
        <end position="593"/>
    </location>
</feature>
<feature type="domain" description="SP-RING-type" evidence="10">
    <location>
        <begin position="348"/>
        <end position="433"/>
    </location>
</feature>
<proteinExistence type="inferred from homology"/>
<feature type="region of interest" description="Disordered" evidence="9">
    <location>
        <begin position="118"/>
        <end position="161"/>
    </location>
</feature>
<dbReference type="GO" id="GO:0016925">
    <property type="term" value="P:protein sumoylation"/>
    <property type="evidence" value="ECO:0007669"/>
    <property type="project" value="UniProtKB-UniPathway"/>
</dbReference>
<evidence type="ECO:0000256" key="8">
    <source>
        <dbReference type="PROSITE-ProRule" id="PRU00452"/>
    </source>
</evidence>
<dbReference type="PROSITE" id="PS51044">
    <property type="entry name" value="ZF_SP_RING"/>
    <property type="match status" value="1"/>
</dbReference>
<feature type="compositionally biased region" description="Polar residues" evidence="9">
    <location>
        <begin position="617"/>
        <end position="628"/>
    </location>
</feature>
<reference evidence="12 13" key="1">
    <citation type="submission" date="2015-04" db="EMBL/GenBank/DDBJ databases">
        <title>Complete genome sequence of Schizopora paradoxa KUC8140, a cosmopolitan wood degrader in East Asia.</title>
        <authorList>
            <consortium name="DOE Joint Genome Institute"/>
            <person name="Min B."/>
            <person name="Park H."/>
            <person name="Jang Y."/>
            <person name="Kim J.-J."/>
            <person name="Kim K.H."/>
            <person name="Pangilinan J."/>
            <person name="Lipzen A."/>
            <person name="Riley R."/>
            <person name="Grigoriev I.V."/>
            <person name="Spatafora J.W."/>
            <person name="Choi I.-G."/>
        </authorList>
    </citation>
    <scope>NUCLEOTIDE SEQUENCE [LARGE SCALE GENOMIC DNA]</scope>
    <source>
        <strain evidence="12 13">KUC8140</strain>
    </source>
</reference>
<dbReference type="PROSITE" id="PS51466">
    <property type="entry name" value="PINIT"/>
    <property type="match status" value="1"/>
</dbReference>
<evidence type="ECO:0000256" key="1">
    <source>
        <dbReference type="ARBA" id="ARBA00004718"/>
    </source>
</evidence>
<evidence type="ECO:0000313" key="12">
    <source>
        <dbReference type="EMBL" id="KLO17060.1"/>
    </source>
</evidence>
<dbReference type="Pfam" id="PF14324">
    <property type="entry name" value="PINIT"/>
    <property type="match status" value="1"/>
</dbReference>
<dbReference type="Proteomes" id="UP000053477">
    <property type="component" value="Unassembled WGS sequence"/>
</dbReference>
<gene>
    <name evidence="12" type="ORF">SCHPADRAFT_822182</name>
</gene>
<dbReference type="InterPro" id="IPR023321">
    <property type="entry name" value="PINIT"/>
</dbReference>
<dbReference type="UniPathway" id="UPA00886"/>
<evidence type="ECO:0000256" key="6">
    <source>
        <dbReference type="ARBA" id="ARBA00022786"/>
    </source>
</evidence>
<evidence type="ECO:0000256" key="2">
    <source>
        <dbReference type="ARBA" id="ARBA00005383"/>
    </source>
</evidence>
<dbReference type="OrthoDB" id="28127at2759"/>
<dbReference type="Pfam" id="PF02891">
    <property type="entry name" value="zf-MIZ"/>
    <property type="match status" value="1"/>
</dbReference>
<keyword evidence="6" id="KW-0833">Ubl conjugation pathway</keyword>
<keyword evidence="7" id="KW-0862">Zinc</keyword>
<dbReference type="InterPro" id="IPR013083">
    <property type="entry name" value="Znf_RING/FYVE/PHD"/>
</dbReference>
<dbReference type="Gene3D" id="2.60.120.780">
    <property type="entry name" value="PINIT domain"/>
    <property type="match status" value="1"/>
</dbReference>
<organism evidence="12 13">
    <name type="scientific">Schizopora paradoxa</name>
    <dbReference type="NCBI Taxonomy" id="27342"/>
    <lineage>
        <taxon>Eukaryota</taxon>
        <taxon>Fungi</taxon>
        <taxon>Dikarya</taxon>
        <taxon>Basidiomycota</taxon>
        <taxon>Agaricomycotina</taxon>
        <taxon>Agaricomycetes</taxon>
        <taxon>Hymenochaetales</taxon>
        <taxon>Schizoporaceae</taxon>
        <taxon>Schizopora</taxon>
    </lineage>
</organism>
<keyword evidence="4" id="KW-0479">Metal-binding</keyword>
<keyword evidence="13" id="KW-1185">Reference proteome</keyword>
<dbReference type="PANTHER" id="PTHR10782:SF4">
    <property type="entry name" value="TONALLI, ISOFORM E"/>
    <property type="match status" value="1"/>
</dbReference>
<evidence type="ECO:0000256" key="3">
    <source>
        <dbReference type="ARBA" id="ARBA00022679"/>
    </source>
</evidence>
<evidence type="ECO:0000256" key="4">
    <source>
        <dbReference type="ARBA" id="ARBA00022723"/>
    </source>
</evidence>
<evidence type="ECO:0000313" key="13">
    <source>
        <dbReference type="Proteomes" id="UP000053477"/>
    </source>
</evidence>
<evidence type="ECO:0000259" key="10">
    <source>
        <dbReference type="PROSITE" id="PS51044"/>
    </source>
</evidence>
<dbReference type="GO" id="GO:0061665">
    <property type="term" value="F:SUMO ligase activity"/>
    <property type="evidence" value="ECO:0007669"/>
    <property type="project" value="TreeGrafter"/>
</dbReference>
<dbReference type="GO" id="GO:0000785">
    <property type="term" value="C:chromatin"/>
    <property type="evidence" value="ECO:0007669"/>
    <property type="project" value="TreeGrafter"/>
</dbReference>
<evidence type="ECO:0008006" key="14">
    <source>
        <dbReference type="Google" id="ProtNLM"/>
    </source>
</evidence>
<keyword evidence="5 8" id="KW-0863">Zinc-finger</keyword>
<feature type="compositionally biased region" description="Low complexity" evidence="9">
    <location>
        <begin position="534"/>
        <end position="552"/>
    </location>
</feature>
<feature type="compositionally biased region" description="Pro residues" evidence="9">
    <location>
        <begin position="644"/>
        <end position="661"/>
    </location>
</feature>